<dbReference type="PANTHER" id="PTHR23088">
    <property type="entry name" value="NITRILASE-RELATED"/>
    <property type="match status" value="1"/>
</dbReference>
<feature type="region of interest" description="Disordered" evidence="1">
    <location>
        <begin position="1"/>
        <end position="22"/>
    </location>
</feature>
<dbReference type="SUPFAM" id="SSF56317">
    <property type="entry name" value="Carbon-nitrogen hydrolase"/>
    <property type="match status" value="1"/>
</dbReference>
<evidence type="ECO:0000259" key="3">
    <source>
        <dbReference type="PROSITE" id="PS51186"/>
    </source>
</evidence>
<dbReference type="RefSeq" id="WP_020774048.1">
    <property type="nucleotide sequence ID" value="NZ_ANIK01000063.1"/>
</dbReference>
<organism evidence="4 5">
    <name type="scientific">Leptospira alstonii serovar Sichuan str. 79601</name>
    <dbReference type="NCBI Taxonomy" id="1218565"/>
    <lineage>
        <taxon>Bacteria</taxon>
        <taxon>Pseudomonadati</taxon>
        <taxon>Spirochaetota</taxon>
        <taxon>Spirochaetia</taxon>
        <taxon>Leptospirales</taxon>
        <taxon>Leptospiraceae</taxon>
        <taxon>Leptospira</taxon>
    </lineage>
</organism>
<evidence type="ECO:0000259" key="2">
    <source>
        <dbReference type="PROSITE" id="PS50263"/>
    </source>
</evidence>
<evidence type="ECO:0000313" key="5">
    <source>
        <dbReference type="Proteomes" id="UP000011988"/>
    </source>
</evidence>
<evidence type="ECO:0000313" key="4">
    <source>
        <dbReference type="EMBL" id="EMJ93758.1"/>
    </source>
</evidence>
<dbReference type="SUPFAM" id="SSF55729">
    <property type="entry name" value="Acyl-CoA N-acyltransferases (Nat)"/>
    <property type="match status" value="1"/>
</dbReference>
<dbReference type="CDD" id="cd07574">
    <property type="entry name" value="nitrilase_Rim1_like"/>
    <property type="match status" value="1"/>
</dbReference>
<dbReference type="Pfam" id="PF00583">
    <property type="entry name" value="Acetyltransf_1"/>
    <property type="match status" value="1"/>
</dbReference>
<feature type="domain" description="N-acetyltransferase" evidence="3">
    <location>
        <begin position="26"/>
        <end position="225"/>
    </location>
</feature>
<feature type="domain" description="CN hydrolase" evidence="2">
    <location>
        <begin position="242"/>
        <end position="497"/>
    </location>
</feature>
<dbReference type="EMBL" id="ANIK01000063">
    <property type="protein sequence ID" value="EMJ93758.1"/>
    <property type="molecule type" value="Genomic_DNA"/>
</dbReference>
<dbReference type="PROSITE" id="PS51186">
    <property type="entry name" value="GNAT"/>
    <property type="match status" value="1"/>
</dbReference>
<dbReference type="GO" id="GO:0016747">
    <property type="term" value="F:acyltransferase activity, transferring groups other than amino-acyl groups"/>
    <property type="evidence" value="ECO:0007669"/>
    <property type="project" value="InterPro"/>
</dbReference>
<keyword evidence="4" id="KW-0378">Hydrolase</keyword>
<dbReference type="PANTHER" id="PTHR23088:SF50">
    <property type="entry name" value="HYDROLASE YHCX"/>
    <property type="match status" value="1"/>
</dbReference>
<dbReference type="Gene3D" id="3.60.110.10">
    <property type="entry name" value="Carbon-nitrogen hydrolase"/>
    <property type="match status" value="1"/>
</dbReference>
<dbReference type="PROSITE" id="PS50263">
    <property type="entry name" value="CN_HYDROLASE"/>
    <property type="match status" value="1"/>
</dbReference>
<dbReference type="AlphaFoldDB" id="M6CXR8"/>
<dbReference type="OrthoDB" id="9811121at2"/>
<dbReference type="PATRIC" id="fig|1218565.3.peg.2916"/>
<dbReference type="CDD" id="cd04301">
    <property type="entry name" value="NAT_SF"/>
    <property type="match status" value="1"/>
</dbReference>
<sequence>MISTNGSSGGKRPSKKKKKIQSEHRIVMRSLTLDDYADVKEIMDIVFPEFDGAWKKNQFESQITKFPEGQICIEDNGKVVGAAISQIVKWSDYGDNHTYEEIVGKGDLKNHNEKGDSLYGVDIFVHPEYRGLRLGRRLYDARKELCEKLNLKRIVVGAWMPGYENYEDSMTPAQYIEKVRDKEIYDPVLSFQLANGFHVRKLKRGYFGHTKGFSSYAVLLEWLNIYYEKEETALIGGQKTVIRVGVVQMQMRPVTGIEELMRQVEFFVDTVAGYNVDFVLFPEFFNASLLARYNDRSPSDAMRALSSHTENIIEKMTELAVSYNVNIISGSMPEYRDNTLHNVSYLCRRDGTYEEQYKLHITPDEDFYWGVKGGYNLSVFTTDACKIGILICFDVEFPELPRFLAEQGMDILFVPFYTDTKNGYNRVRHCAMARAIENECYVVISGSVGALPHVENMDIQYAQSAVFTPSDFAFPHDCVAAESVPNTEMTLIADLDLDLLKELRKKGSVRNLSNRRRDLYELKWIYES</sequence>
<comment type="caution">
    <text evidence="4">The sequence shown here is derived from an EMBL/GenBank/DDBJ whole genome shotgun (WGS) entry which is preliminary data.</text>
</comment>
<protein>
    <submittedName>
        <fullName evidence="4">Hydrolase, carbon-nitrogen family</fullName>
    </submittedName>
</protein>
<dbReference type="InterPro" id="IPR000182">
    <property type="entry name" value="GNAT_dom"/>
</dbReference>
<reference evidence="4 5" key="1">
    <citation type="submission" date="2013-01" db="EMBL/GenBank/DDBJ databases">
        <authorList>
            <person name="Harkins D.M."/>
            <person name="Durkin A.S."/>
            <person name="Brinkac L.M."/>
            <person name="Haft D.H."/>
            <person name="Selengut J.D."/>
            <person name="Sanka R."/>
            <person name="DePew J."/>
            <person name="Purushe J."/>
            <person name="Galloway R.L."/>
            <person name="Vinetz J.M."/>
            <person name="Sutton G.G."/>
            <person name="Nierman W.C."/>
            <person name="Fouts D.E."/>
        </authorList>
    </citation>
    <scope>NUCLEOTIDE SEQUENCE [LARGE SCALE GENOMIC DNA]</scope>
    <source>
        <strain evidence="4 5">79601</strain>
    </source>
</reference>
<evidence type="ECO:0000256" key="1">
    <source>
        <dbReference type="SAM" id="MobiDB-lite"/>
    </source>
</evidence>
<dbReference type="InterPro" id="IPR003010">
    <property type="entry name" value="C-N_Hydrolase"/>
</dbReference>
<gene>
    <name evidence="4" type="ORF">LEP1GSC194_2066</name>
</gene>
<dbReference type="InterPro" id="IPR036526">
    <property type="entry name" value="C-N_Hydrolase_sf"/>
</dbReference>
<accession>M6CXR8</accession>
<proteinExistence type="predicted"/>
<dbReference type="Proteomes" id="UP000011988">
    <property type="component" value="Unassembled WGS sequence"/>
</dbReference>
<dbReference type="InterPro" id="IPR016181">
    <property type="entry name" value="Acyl_CoA_acyltransferase"/>
</dbReference>
<name>M6CXR8_9LEPT</name>
<dbReference type="GO" id="GO:0016787">
    <property type="term" value="F:hydrolase activity"/>
    <property type="evidence" value="ECO:0007669"/>
    <property type="project" value="UniProtKB-KW"/>
</dbReference>
<dbReference type="Pfam" id="PF00795">
    <property type="entry name" value="CN_hydrolase"/>
    <property type="match status" value="1"/>
</dbReference>
<dbReference type="Gene3D" id="3.40.630.30">
    <property type="match status" value="1"/>
</dbReference>